<dbReference type="EMBL" id="CP041217">
    <property type="protein sequence ID" value="QDH20632.1"/>
    <property type="molecule type" value="Genomic_DNA"/>
</dbReference>
<feature type="compositionally biased region" description="Basic and acidic residues" evidence="1">
    <location>
        <begin position="124"/>
        <end position="138"/>
    </location>
</feature>
<evidence type="ECO:0000256" key="2">
    <source>
        <dbReference type="SAM" id="Phobius"/>
    </source>
</evidence>
<organism evidence="3 4">
    <name type="scientific">Saccharibacillus brassicae</name>
    <dbReference type="NCBI Taxonomy" id="2583377"/>
    <lineage>
        <taxon>Bacteria</taxon>
        <taxon>Bacillati</taxon>
        <taxon>Bacillota</taxon>
        <taxon>Bacilli</taxon>
        <taxon>Bacillales</taxon>
        <taxon>Paenibacillaceae</taxon>
        <taxon>Saccharibacillus</taxon>
    </lineage>
</organism>
<keyword evidence="2" id="KW-1133">Transmembrane helix</keyword>
<proteinExistence type="predicted"/>
<sequence length="185" mass="21290">MHHRKNGREESEVLNLEIWQWAVLIVALAFVALVIFLIKMLQAGTKTLENTAQTLKEVQKTMDELTYEVKQIVRHTNDIALDANHKLKQLDPVMESVKNLGQLLNEVTLVSQQYSHRMIEKAKHHRENKEKQKHEHEGAAMLPESGHSKTVRSYEATYGSGEKAGAQKIVQWVDTGVSIWQKFRR</sequence>
<dbReference type="OrthoDB" id="22069at2"/>
<dbReference type="Proteomes" id="UP000316968">
    <property type="component" value="Chromosome"/>
</dbReference>
<evidence type="ECO:0000256" key="1">
    <source>
        <dbReference type="SAM" id="MobiDB-lite"/>
    </source>
</evidence>
<evidence type="ECO:0000313" key="3">
    <source>
        <dbReference type="EMBL" id="QDH20632.1"/>
    </source>
</evidence>
<protein>
    <submittedName>
        <fullName evidence="3">DUF948 domain-containing protein</fullName>
    </submittedName>
</protein>
<reference evidence="3 4" key="1">
    <citation type="submission" date="2019-06" db="EMBL/GenBank/DDBJ databases">
        <title>Saccharibacillus brassicae sp. nov., an endophytic bacterium isolated from Chinese cabbage seeds (Brassica pekinensis).</title>
        <authorList>
            <person name="Jiang L."/>
            <person name="Lee J."/>
            <person name="Kim S.W."/>
        </authorList>
    </citation>
    <scope>NUCLEOTIDE SEQUENCE [LARGE SCALE GENOMIC DNA]</scope>
    <source>
        <strain evidence="4">KCTC 43072 / ATSA2</strain>
    </source>
</reference>
<keyword evidence="4" id="KW-1185">Reference proteome</keyword>
<evidence type="ECO:0000313" key="4">
    <source>
        <dbReference type="Proteomes" id="UP000316968"/>
    </source>
</evidence>
<feature type="region of interest" description="Disordered" evidence="1">
    <location>
        <begin position="124"/>
        <end position="150"/>
    </location>
</feature>
<keyword evidence="2" id="KW-0472">Membrane</keyword>
<dbReference type="KEGG" id="saca:FFV09_07070"/>
<name>A0A4Y6USH7_SACBS</name>
<dbReference type="AlphaFoldDB" id="A0A4Y6USH7"/>
<gene>
    <name evidence="3" type="ORF">FFV09_07070</name>
</gene>
<keyword evidence="2" id="KW-0812">Transmembrane</keyword>
<dbReference type="Pfam" id="PF06103">
    <property type="entry name" value="DUF948"/>
    <property type="match status" value="1"/>
</dbReference>
<accession>A0A4Y6USH7</accession>
<dbReference type="PANTHER" id="PTHR40070">
    <property type="entry name" value="UPF0478 PROTEIN YTXG"/>
    <property type="match status" value="1"/>
</dbReference>
<feature type="transmembrane region" description="Helical" evidence="2">
    <location>
        <begin position="18"/>
        <end position="38"/>
    </location>
</feature>
<dbReference type="PANTHER" id="PTHR40070:SF1">
    <property type="entry name" value="UPF0478 PROTEIN YTXG"/>
    <property type="match status" value="1"/>
</dbReference>
<dbReference type="InterPro" id="IPR009293">
    <property type="entry name" value="UPF0478"/>
</dbReference>